<keyword evidence="3" id="KW-0479">Metal-binding</keyword>
<evidence type="ECO:0000256" key="8">
    <source>
        <dbReference type="ARBA" id="ARBA00038089"/>
    </source>
</evidence>
<evidence type="ECO:0000256" key="3">
    <source>
        <dbReference type="ARBA" id="ARBA00022723"/>
    </source>
</evidence>
<dbReference type="GO" id="GO:0045944">
    <property type="term" value="P:positive regulation of transcription by RNA polymerase II"/>
    <property type="evidence" value="ECO:0007669"/>
    <property type="project" value="TreeGrafter"/>
</dbReference>
<feature type="domain" description="C2H2-type" evidence="11">
    <location>
        <begin position="198"/>
        <end position="227"/>
    </location>
</feature>
<comment type="caution">
    <text evidence="12">The sequence shown here is derived from an EMBL/GenBank/DDBJ whole genome shotgun (WGS) entry which is preliminary data.</text>
</comment>
<comment type="similarity">
    <text evidence="8">Belongs to the pacC/RIM101 family.</text>
</comment>
<dbReference type="SMART" id="SM00355">
    <property type="entry name" value="ZnF_C2H2"/>
    <property type="match status" value="3"/>
</dbReference>
<protein>
    <submittedName>
        <fullName evidence="12">Alkaline-responsive transcriptional regulator</fullName>
    </submittedName>
</protein>
<keyword evidence="13" id="KW-1185">Reference proteome</keyword>
<evidence type="ECO:0000256" key="6">
    <source>
        <dbReference type="ARBA" id="ARBA00022833"/>
    </source>
</evidence>
<evidence type="ECO:0000313" key="13">
    <source>
        <dbReference type="Proteomes" id="UP001377567"/>
    </source>
</evidence>
<feature type="compositionally biased region" description="Polar residues" evidence="10">
    <location>
        <begin position="104"/>
        <end position="125"/>
    </location>
</feature>
<evidence type="ECO:0000256" key="9">
    <source>
        <dbReference type="PROSITE-ProRule" id="PRU00042"/>
    </source>
</evidence>
<dbReference type="Gene3D" id="3.30.160.60">
    <property type="entry name" value="Classic Zinc Finger"/>
    <property type="match status" value="2"/>
</dbReference>
<feature type="domain" description="C2H2-type" evidence="11">
    <location>
        <begin position="228"/>
        <end position="255"/>
    </location>
</feature>
<feature type="compositionally biased region" description="Polar residues" evidence="10">
    <location>
        <begin position="13"/>
        <end position="29"/>
    </location>
</feature>
<keyword evidence="7" id="KW-0539">Nucleus</keyword>
<keyword evidence="5 9" id="KW-0863">Zinc-finger</keyword>
<dbReference type="Pfam" id="PF00096">
    <property type="entry name" value="zf-C2H2"/>
    <property type="match status" value="1"/>
</dbReference>
<dbReference type="PROSITE" id="PS50157">
    <property type="entry name" value="ZINC_FINGER_C2H2_2"/>
    <property type="match status" value="3"/>
</dbReference>
<comment type="subcellular location">
    <subcellularLocation>
        <location evidence="1">Nucleus</location>
    </subcellularLocation>
</comment>
<dbReference type="EMBL" id="BTGD01000025">
    <property type="protein sequence ID" value="GMM58495.1"/>
    <property type="molecule type" value="Genomic_DNA"/>
</dbReference>
<evidence type="ECO:0000256" key="10">
    <source>
        <dbReference type="SAM" id="MobiDB-lite"/>
    </source>
</evidence>
<dbReference type="SUPFAM" id="SSF57667">
    <property type="entry name" value="beta-beta-alpha zinc fingers"/>
    <property type="match status" value="2"/>
</dbReference>
<sequence>MDKFNNPAKPQLADNQIKSHQVSLHNLLNETEKDSNGSVAAPAPAQVPAPTSATAVSTPAAASPQSTTADNQSPLYVAPSVRHGHDSGASSPSAYHYKPVIGNTVISPVSEQSPSAPSSECNHTLPSPTSSQPERTSTTTSSTSSGVSTPPEHAHEHDTEELRCKWGDCTQVFHQPELLYHHLCQDHVGRKSQRNLQLNCQWDGCTTKTEKRDHITSHIRVHIPLKPFVCSSCSKKFKRPQDLKKHLKIHLDSGSIVKRKRGPKAGSKRLGKGMQQGMMVDQRSRSLPLNAITGLPHMPEGLRTFVTNDIHHYQPVFTHRLDSKLQSVMGQTSNGMMADPRATTAQGNGSIPSPSSVMDTLPPQVMAHAAGFFSDLSNNMVSSAMPMYQNRSMPMQHTLQPILEKYPQLPPLKSSAMPKPGMVYQNPVQMVDASATNGKPTMLPSLADGSMLQPRYNNTAPTVMQGQPQAFVAGRPQMPGQTPDMWQRGAPQMYPVLSNVPMQQQQQVGTMGAAHAGVPYGIPSGLVYNPMQSAGSTLNMVENRFSTTQRGAEKSGEQEVEDVEDAEEEAEFEQTLEFVNVIRDYLMCTLLEDEYEDVDADEDGTDSGNLTKTFVGDLNNKTTDLISKYPKIMV</sequence>
<feature type="compositionally biased region" description="Low complexity" evidence="10">
    <location>
        <begin position="38"/>
        <end position="69"/>
    </location>
</feature>
<evidence type="ECO:0000256" key="4">
    <source>
        <dbReference type="ARBA" id="ARBA00022737"/>
    </source>
</evidence>
<dbReference type="FunFam" id="3.30.160.60:FF:000072">
    <property type="entry name" value="zinc finger protein 143 isoform X1"/>
    <property type="match status" value="1"/>
</dbReference>
<dbReference type="PROSITE" id="PS00028">
    <property type="entry name" value="ZINC_FINGER_C2H2_1"/>
    <property type="match status" value="2"/>
</dbReference>
<dbReference type="GO" id="GO:0000978">
    <property type="term" value="F:RNA polymerase II cis-regulatory region sequence-specific DNA binding"/>
    <property type="evidence" value="ECO:0007669"/>
    <property type="project" value="UniProtKB-ARBA"/>
</dbReference>
<dbReference type="InterPro" id="IPR050806">
    <property type="entry name" value="pacC/RIM101"/>
</dbReference>
<proteinExistence type="inferred from homology"/>
<dbReference type="GO" id="GO:0008270">
    <property type="term" value="F:zinc ion binding"/>
    <property type="evidence" value="ECO:0007669"/>
    <property type="project" value="UniProtKB-KW"/>
</dbReference>
<dbReference type="AlphaFoldDB" id="A0AAV5S3R4"/>
<name>A0AAV5S3R4_MAUHU</name>
<accession>A0AAV5S3R4</accession>
<evidence type="ECO:0000313" key="12">
    <source>
        <dbReference type="EMBL" id="GMM58495.1"/>
    </source>
</evidence>
<dbReference type="InterPro" id="IPR036236">
    <property type="entry name" value="Znf_C2H2_sf"/>
</dbReference>
<feature type="region of interest" description="Disordered" evidence="10">
    <location>
        <begin position="1"/>
        <end position="159"/>
    </location>
</feature>
<feature type="domain" description="C2H2-type" evidence="11">
    <location>
        <begin position="162"/>
        <end position="192"/>
    </location>
</feature>
<gene>
    <name evidence="12" type="ORF">DAKH74_051120</name>
</gene>
<keyword evidence="4" id="KW-0677">Repeat</keyword>
<dbReference type="PANTHER" id="PTHR47257:SF1">
    <property type="entry name" value="PH-RESPONSE TRANSCRIPTION FACTOR PACC_RIM101"/>
    <property type="match status" value="1"/>
</dbReference>
<keyword evidence="2" id="KW-0678">Repressor</keyword>
<reference evidence="12 13" key="1">
    <citation type="journal article" date="2023" name="Elife">
        <title>Identification of key yeast species and microbe-microbe interactions impacting larval growth of Drosophila in the wild.</title>
        <authorList>
            <person name="Mure A."/>
            <person name="Sugiura Y."/>
            <person name="Maeda R."/>
            <person name="Honda K."/>
            <person name="Sakurai N."/>
            <person name="Takahashi Y."/>
            <person name="Watada M."/>
            <person name="Katoh T."/>
            <person name="Gotoh A."/>
            <person name="Gotoh Y."/>
            <person name="Taniguchi I."/>
            <person name="Nakamura K."/>
            <person name="Hayashi T."/>
            <person name="Katayama T."/>
            <person name="Uemura T."/>
            <person name="Hattori Y."/>
        </authorList>
    </citation>
    <scope>NUCLEOTIDE SEQUENCE [LARGE SCALE GENOMIC DNA]</scope>
    <source>
        <strain evidence="12 13">KH-74</strain>
    </source>
</reference>
<keyword evidence="6" id="KW-0862">Zinc</keyword>
<dbReference type="GO" id="GO:0000981">
    <property type="term" value="F:DNA-binding transcription factor activity, RNA polymerase II-specific"/>
    <property type="evidence" value="ECO:0007669"/>
    <property type="project" value="UniProtKB-ARBA"/>
</dbReference>
<evidence type="ECO:0000256" key="5">
    <source>
        <dbReference type="ARBA" id="ARBA00022771"/>
    </source>
</evidence>
<organism evidence="12 13">
    <name type="scientific">Maudiozyma humilis</name>
    <name type="common">Sour dough yeast</name>
    <name type="synonym">Kazachstania humilis</name>
    <dbReference type="NCBI Taxonomy" id="51915"/>
    <lineage>
        <taxon>Eukaryota</taxon>
        <taxon>Fungi</taxon>
        <taxon>Dikarya</taxon>
        <taxon>Ascomycota</taxon>
        <taxon>Saccharomycotina</taxon>
        <taxon>Saccharomycetes</taxon>
        <taxon>Saccharomycetales</taxon>
        <taxon>Saccharomycetaceae</taxon>
        <taxon>Maudiozyma</taxon>
    </lineage>
</organism>
<feature type="compositionally biased region" description="Low complexity" evidence="10">
    <location>
        <begin position="126"/>
        <end position="151"/>
    </location>
</feature>
<evidence type="ECO:0000256" key="7">
    <source>
        <dbReference type="ARBA" id="ARBA00023242"/>
    </source>
</evidence>
<dbReference type="Proteomes" id="UP001377567">
    <property type="component" value="Unassembled WGS sequence"/>
</dbReference>
<evidence type="ECO:0000256" key="1">
    <source>
        <dbReference type="ARBA" id="ARBA00004123"/>
    </source>
</evidence>
<dbReference type="GO" id="GO:0005634">
    <property type="term" value="C:nucleus"/>
    <property type="evidence" value="ECO:0007669"/>
    <property type="project" value="UniProtKB-SubCell"/>
</dbReference>
<evidence type="ECO:0000259" key="11">
    <source>
        <dbReference type="PROSITE" id="PS50157"/>
    </source>
</evidence>
<dbReference type="InterPro" id="IPR013087">
    <property type="entry name" value="Znf_C2H2_type"/>
</dbReference>
<evidence type="ECO:0000256" key="2">
    <source>
        <dbReference type="ARBA" id="ARBA00022491"/>
    </source>
</evidence>
<dbReference type="PANTHER" id="PTHR47257">
    <property type="entry name" value="PH-RESPONSE TRANSCRIPTION FACTOR PACC/RIM101"/>
    <property type="match status" value="1"/>
</dbReference>